<dbReference type="EC" id="2.4.2.9" evidence="2"/>
<evidence type="ECO:0000313" key="2">
    <source>
        <dbReference type="EMBL" id="WGZ90372.1"/>
    </source>
</evidence>
<accession>A0AA95H3H5</accession>
<dbReference type="SUPFAM" id="SSF53271">
    <property type="entry name" value="PRTase-like"/>
    <property type="match status" value="1"/>
</dbReference>
<dbReference type="InterPro" id="IPR029057">
    <property type="entry name" value="PRTase-like"/>
</dbReference>
<reference evidence="2" key="1">
    <citation type="journal article" date="2023" name="Int. J. Mol. Sci.">
        <title>Metagenomics Revealed a New Genus 'Candidatus Thiocaldithrix dubininis' gen. nov., sp. nov. and a New Species 'Candidatus Thiothrix putei' sp. nov. in the Family Thiotrichaceae, Some Members of Which Have Traits of Both Na+- and H+-Motive Energetics.</title>
        <authorList>
            <person name="Ravin N.V."/>
            <person name="Muntyan M.S."/>
            <person name="Smolyakov D.D."/>
            <person name="Rudenko T.S."/>
            <person name="Beletsky A.V."/>
            <person name="Mardanov A.V."/>
            <person name="Grabovich M.Y."/>
        </authorList>
    </citation>
    <scope>NUCLEOTIDE SEQUENCE</scope>
    <source>
        <strain evidence="2">GKL-01</strain>
    </source>
</reference>
<dbReference type="PANTHER" id="PTHR11608:SF0">
    <property type="entry name" value="BIFUNCTIONAL PROTEIN PYRR"/>
    <property type="match status" value="1"/>
</dbReference>
<dbReference type="GO" id="GO:0004845">
    <property type="term" value="F:uracil phosphoribosyltransferase activity"/>
    <property type="evidence" value="ECO:0007669"/>
    <property type="project" value="UniProtKB-EC"/>
</dbReference>
<name>A0AA95H3H5_9GAMM</name>
<proteinExistence type="predicted"/>
<dbReference type="Gene3D" id="3.40.50.2020">
    <property type="match status" value="1"/>
</dbReference>
<dbReference type="EMBL" id="CP124755">
    <property type="protein sequence ID" value="WGZ90372.1"/>
    <property type="molecule type" value="Genomic_DNA"/>
</dbReference>
<dbReference type="CDD" id="cd06223">
    <property type="entry name" value="PRTases_typeI"/>
    <property type="match status" value="1"/>
</dbReference>
<gene>
    <name evidence="2" type="primary">pyrR</name>
    <name evidence="2" type="ORF">QJT80_12900</name>
</gene>
<dbReference type="Proteomes" id="UP001300672">
    <property type="component" value="Chromosome"/>
</dbReference>
<keyword evidence="2" id="KW-0328">Glycosyltransferase</keyword>
<sequence length="170" mass="19106">MDNNYNIDTLISQLAEQIQTYLAQQQISNPLWVGIYRSGVWIAKRLQQALNDKSELGQLDVTFYRDDFAKRGLSSHPNKPTQLPHDINGRHILLIDDIVYTGRTIRGAMNELFDYGRPASITAAVLIARGGRELPIEPQLVALHAEPGADYIYEVSGPEPLALQLVKHKM</sequence>
<dbReference type="Pfam" id="PF00156">
    <property type="entry name" value="Pribosyltran"/>
    <property type="match status" value="1"/>
</dbReference>
<dbReference type="InterPro" id="IPR000836">
    <property type="entry name" value="PRTase_dom"/>
</dbReference>
<organism evidence="2">
    <name type="scientific">Candidatus Thiocaldithrix dubininis</name>
    <dbReference type="NCBI Taxonomy" id="3080823"/>
    <lineage>
        <taxon>Bacteria</taxon>
        <taxon>Pseudomonadati</taxon>
        <taxon>Pseudomonadota</taxon>
        <taxon>Gammaproteobacteria</taxon>
        <taxon>Thiotrichales</taxon>
        <taxon>Thiotrichaceae</taxon>
        <taxon>Candidatus Thiocaldithrix</taxon>
    </lineage>
</organism>
<keyword evidence="2" id="KW-0808">Transferase</keyword>
<dbReference type="KEGG" id="tdu:QJT80_12900"/>
<dbReference type="PANTHER" id="PTHR11608">
    <property type="entry name" value="BIFUNCTIONAL PROTEIN PYRR"/>
    <property type="match status" value="1"/>
</dbReference>
<dbReference type="NCBIfam" id="NF003545">
    <property type="entry name" value="PRK05205.1-1"/>
    <property type="match status" value="1"/>
</dbReference>
<reference evidence="2" key="2">
    <citation type="submission" date="2023-04" db="EMBL/GenBank/DDBJ databases">
        <authorList>
            <person name="Beletskiy A.V."/>
            <person name="Mardanov A.V."/>
            <person name="Ravin N.V."/>
        </authorList>
    </citation>
    <scope>NUCLEOTIDE SEQUENCE</scope>
    <source>
        <strain evidence="2">GKL-01</strain>
    </source>
</reference>
<protein>
    <submittedName>
        <fullName evidence="2">Bifunctional pyr operon transcriptional regulator/uracil phosphoribosyltransferase PyrR</fullName>
        <ecNumber evidence="2">2.4.2.9</ecNumber>
    </submittedName>
</protein>
<dbReference type="InterPro" id="IPR050137">
    <property type="entry name" value="PyrR_bifunctional"/>
</dbReference>
<evidence type="ECO:0000259" key="1">
    <source>
        <dbReference type="Pfam" id="PF00156"/>
    </source>
</evidence>
<dbReference type="AlphaFoldDB" id="A0AA95H3H5"/>
<feature type="domain" description="Phosphoribosyltransferase" evidence="1">
    <location>
        <begin position="10"/>
        <end position="137"/>
    </location>
</feature>